<comment type="caution">
    <text evidence="10">The sequence shown here is derived from an EMBL/GenBank/DDBJ whole genome shotgun (WGS) entry which is preliminary data.</text>
</comment>
<gene>
    <name evidence="10" type="ORF">DFR56_109108</name>
</gene>
<keyword evidence="5" id="KW-0418">Kinase</keyword>
<accession>A0A2V3W114</accession>
<reference evidence="10 11" key="1">
    <citation type="submission" date="2018-05" db="EMBL/GenBank/DDBJ databases">
        <title>Genomic Encyclopedia of Type Strains, Phase IV (KMG-IV): sequencing the most valuable type-strain genomes for metagenomic binning, comparative biology and taxonomic classification.</title>
        <authorList>
            <person name="Goeker M."/>
        </authorList>
    </citation>
    <scope>NUCLEOTIDE SEQUENCE [LARGE SCALE GENOMIC DNA]</scope>
    <source>
        <strain evidence="10 11">DSM 28556</strain>
    </source>
</reference>
<organism evidence="10 11">
    <name type="scientific">Pseudogracilibacillus auburnensis</name>
    <dbReference type="NCBI Taxonomy" id="1494959"/>
    <lineage>
        <taxon>Bacteria</taxon>
        <taxon>Bacillati</taxon>
        <taxon>Bacillota</taxon>
        <taxon>Bacilli</taxon>
        <taxon>Bacillales</taxon>
        <taxon>Bacillaceae</taxon>
        <taxon>Pseudogracilibacillus</taxon>
    </lineage>
</organism>
<evidence type="ECO:0000256" key="5">
    <source>
        <dbReference type="ARBA" id="ARBA00022777"/>
    </source>
</evidence>
<dbReference type="OrthoDB" id="9794577at2"/>
<dbReference type="GO" id="GO:0042802">
    <property type="term" value="F:identical protein binding"/>
    <property type="evidence" value="ECO:0007669"/>
    <property type="project" value="UniProtKB-ARBA"/>
</dbReference>
<dbReference type="Gene3D" id="3.40.50.300">
    <property type="entry name" value="P-loop containing nucleotide triphosphate hydrolases"/>
    <property type="match status" value="1"/>
</dbReference>
<evidence type="ECO:0000256" key="3">
    <source>
        <dbReference type="ARBA" id="ARBA00022679"/>
    </source>
</evidence>
<keyword evidence="4" id="KW-0547">Nucleotide-binding</keyword>
<keyword evidence="7" id="KW-0829">Tyrosine-protein kinase</keyword>
<dbReference type="RefSeq" id="WP_110395904.1">
    <property type="nucleotide sequence ID" value="NZ_JBHUHB010000001.1"/>
</dbReference>
<dbReference type="SUPFAM" id="SSF52540">
    <property type="entry name" value="P-loop containing nucleoside triphosphate hydrolases"/>
    <property type="match status" value="1"/>
</dbReference>
<dbReference type="GO" id="GO:0004715">
    <property type="term" value="F:non-membrane spanning protein tyrosine kinase activity"/>
    <property type="evidence" value="ECO:0007669"/>
    <property type="project" value="UniProtKB-EC"/>
</dbReference>
<keyword evidence="3" id="KW-0808">Transferase</keyword>
<dbReference type="FunFam" id="3.40.50.300:FF:000527">
    <property type="entry name" value="Tyrosine-protein kinase etk"/>
    <property type="match status" value="1"/>
</dbReference>
<dbReference type="NCBIfam" id="TIGR01007">
    <property type="entry name" value="eps_fam"/>
    <property type="match status" value="1"/>
</dbReference>
<protein>
    <recommendedName>
        <fullName evidence="2">non-specific protein-tyrosine kinase</fullName>
        <ecNumber evidence="2">2.7.10.2</ecNumber>
    </recommendedName>
</protein>
<comment type="catalytic activity">
    <reaction evidence="8">
        <text>L-tyrosyl-[protein] + ATP = O-phospho-L-tyrosyl-[protein] + ADP + H(+)</text>
        <dbReference type="Rhea" id="RHEA:10596"/>
        <dbReference type="Rhea" id="RHEA-COMP:10136"/>
        <dbReference type="Rhea" id="RHEA-COMP:20101"/>
        <dbReference type="ChEBI" id="CHEBI:15378"/>
        <dbReference type="ChEBI" id="CHEBI:30616"/>
        <dbReference type="ChEBI" id="CHEBI:46858"/>
        <dbReference type="ChEBI" id="CHEBI:61978"/>
        <dbReference type="ChEBI" id="CHEBI:456216"/>
        <dbReference type="EC" id="2.7.10.2"/>
    </reaction>
</comment>
<dbReference type="Pfam" id="PF13614">
    <property type="entry name" value="AAA_31"/>
    <property type="match status" value="1"/>
</dbReference>
<feature type="domain" description="AAA" evidence="9">
    <location>
        <begin position="58"/>
        <end position="196"/>
    </location>
</feature>
<dbReference type="GO" id="GO:0005886">
    <property type="term" value="C:plasma membrane"/>
    <property type="evidence" value="ECO:0007669"/>
    <property type="project" value="TreeGrafter"/>
</dbReference>
<dbReference type="PANTHER" id="PTHR32309:SF13">
    <property type="entry name" value="FERRIC ENTEROBACTIN TRANSPORT PROTEIN FEPE"/>
    <property type="match status" value="1"/>
</dbReference>
<dbReference type="InterPro" id="IPR025669">
    <property type="entry name" value="AAA_dom"/>
</dbReference>
<proteinExistence type="inferred from homology"/>
<dbReference type="AlphaFoldDB" id="A0A2V3W114"/>
<evidence type="ECO:0000256" key="4">
    <source>
        <dbReference type="ARBA" id="ARBA00022741"/>
    </source>
</evidence>
<keyword evidence="11" id="KW-1185">Reference proteome</keyword>
<dbReference type="EMBL" id="QJJQ01000009">
    <property type="protein sequence ID" value="PXW85945.1"/>
    <property type="molecule type" value="Genomic_DNA"/>
</dbReference>
<dbReference type="InterPro" id="IPR050445">
    <property type="entry name" value="Bact_polysacc_biosynth/exp"/>
</dbReference>
<sequence>MFNRKKPAPNSKMRHLITKLNPRSPISEQYRTIRTNLQFSSVDEPLHSILITSAGAAAGKSITAANLAVVYAQQEKRTLLIDADLRKPTVHYTFRLDNLRGLSNVLIGDSTLEGAISKSDVDHLDILSCGPIPPNPSELLASKRMEEVLKHAKQLYDFVIFDTPPALAVTDAKILANIVDGSLVVVRSGNTNMEEAERTVEIMRDSKARLLGAVLNDRTKDNSNYYYYYGA</sequence>
<evidence type="ECO:0000256" key="2">
    <source>
        <dbReference type="ARBA" id="ARBA00011903"/>
    </source>
</evidence>
<evidence type="ECO:0000313" key="11">
    <source>
        <dbReference type="Proteomes" id="UP000247978"/>
    </source>
</evidence>
<dbReference type="CDD" id="cd05387">
    <property type="entry name" value="BY-kinase"/>
    <property type="match status" value="1"/>
</dbReference>
<dbReference type="InterPro" id="IPR027417">
    <property type="entry name" value="P-loop_NTPase"/>
</dbReference>
<evidence type="ECO:0000256" key="8">
    <source>
        <dbReference type="ARBA" id="ARBA00051245"/>
    </source>
</evidence>
<evidence type="ECO:0000259" key="9">
    <source>
        <dbReference type="Pfam" id="PF13614"/>
    </source>
</evidence>
<evidence type="ECO:0000256" key="1">
    <source>
        <dbReference type="ARBA" id="ARBA00007316"/>
    </source>
</evidence>
<dbReference type="GO" id="GO:0005524">
    <property type="term" value="F:ATP binding"/>
    <property type="evidence" value="ECO:0007669"/>
    <property type="project" value="UniProtKB-KW"/>
</dbReference>
<comment type="similarity">
    <text evidence="1">Belongs to the CpsD/CapB family.</text>
</comment>
<dbReference type="InterPro" id="IPR005702">
    <property type="entry name" value="Wzc-like_C"/>
</dbReference>
<name>A0A2V3W114_9BACI</name>
<dbReference type="EC" id="2.7.10.2" evidence="2"/>
<evidence type="ECO:0000256" key="6">
    <source>
        <dbReference type="ARBA" id="ARBA00022840"/>
    </source>
</evidence>
<dbReference type="Proteomes" id="UP000247978">
    <property type="component" value="Unassembled WGS sequence"/>
</dbReference>
<evidence type="ECO:0000256" key="7">
    <source>
        <dbReference type="ARBA" id="ARBA00023137"/>
    </source>
</evidence>
<evidence type="ECO:0000313" key="10">
    <source>
        <dbReference type="EMBL" id="PXW85945.1"/>
    </source>
</evidence>
<keyword evidence="6" id="KW-0067">ATP-binding</keyword>
<dbReference type="PANTHER" id="PTHR32309">
    <property type="entry name" value="TYROSINE-PROTEIN KINASE"/>
    <property type="match status" value="1"/>
</dbReference>